<evidence type="ECO:0000256" key="2">
    <source>
        <dbReference type="ARBA" id="ARBA00022679"/>
    </source>
</evidence>
<dbReference type="Proteomes" id="UP000253570">
    <property type="component" value="Unassembled WGS sequence"/>
</dbReference>
<accession>A0A368DMU3</accession>
<proteinExistence type="predicted"/>
<evidence type="ECO:0000313" key="6">
    <source>
        <dbReference type="Proteomes" id="UP000253570"/>
    </source>
</evidence>
<evidence type="ECO:0000256" key="3">
    <source>
        <dbReference type="ARBA" id="ARBA00022723"/>
    </source>
</evidence>
<evidence type="ECO:0000256" key="4">
    <source>
        <dbReference type="ARBA" id="ARBA00022833"/>
    </source>
</evidence>
<dbReference type="GO" id="GO:0043720">
    <property type="term" value="F:3-keto-5-aminohexanoate cleavage activity"/>
    <property type="evidence" value="ECO:0007669"/>
    <property type="project" value="InterPro"/>
</dbReference>
<gene>
    <name evidence="5" type="ORF">DBW71_04240</name>
</gene>
<dbReference type="PANTHER" id="PTHR37418:SF2">
    <property type="entry name" value="3-KETO-5-AMINOHEXANOATE CLEAVAGE ENZYME"/>
    <property type="match status" value="1"/>
</dbReference>
<comment type="cofactor">
    <cofactor evidence="1">
        <name>Zn(2+)</name>
        <dbReference type="ChEBI" id="CHEBI:29105"/>
    </cofactor>
</comment>
<dbReference type="InterPro" id="IPR013785">
    <property type="entry name" value="Aldolase_TIM"/>
</dbReference>
<protein>
    <submittedName>
        <fullName evidence="5">3-keto-5-aminohexanoate cleavage protein</fullName>
    </submittedName>
</protein>
<sequence>MRKIIITCAVTGAADHTKLNPAVPITPEQIANECLQARKAGAAIVHIHVRDPKTGKPSMEEELYREVVDRIRQVDDNVIINLTTGPGARIVLGENSNPVEFGPGTTLTSPANRVIHIENIKPDICSLDIGSFNFGPHIFVNSPDTVTEMAKKISATGVKPELEVFDLGGIRQAKALLKEDLFQKPYLFQICLGIPWAAESSPEIMMTMKNQLPDDAVWASFGISKDQLPMVAQSVILGGHVRVGLEDNLYLARGQLAPGNAPLVERAANIINNMGYTVATPSEAREILKI</sequence>
<dbReference type="InterPro" id="IPR008567">
    <property type="entry name" value="BKACE"/>
</dbReference>
<dbReference type="GO" id="GO:0046872">
    <property type="term" value="F:metal ion binding"/>
    <property type="evidence" value="ECO:0007669"/>
    <property type="project" value="UniProtKB-KW"/>
</dbReference>
<keyword evidence="3" id="KW-0479">Metal-binding</keyword>
<keyword evidence="2" id="KW-0808">Transferase</keyword>
<dbReference type="PANTHER" id="PTHR37418">
    <property type="entry name" value="3-KETO-5-AMINOHEXANOATE CLEAVAGE ENZYME-RELATED"/>
    <property type="match status" value="1"/>
</dbReference>
<keyword evidence="4" id="KW-0862">Zinc</keyword>
<reference evidence="5 6" key="1">
    <citation type="journal article" date="2018" name="Microbiome">
        <title>Fine metagenomic profile of the Mediterranean stratified and mixed water columns revealed by assembly and recruitment.</title>
        <authorList>
            <person name="Haro-Moreno J.M."/>
            <person name="Lopez-Perez M."/>
            <person name="De La Torre J.R."/>
            <person name="Picazo A."/>
            <person name="Camacho A."/>
            <person name="Rodriguez-Valera F."/>
        </authorList>
    </citation>
    <scope>NUCLEOTIDE SEQUENCE [LARGE SCALE GENOMIC DNA]</scope>
    <source>
        <strain evidence="5">MED-G57</strain>
    </source>
</reference>
<dbReference type="InterPro" id="IPR036206">
    <property type="entry name" value="ThiamineP_synth_sf"/>
</dbReference>
<name>A0A368DMU3_9PROT</name>
<evidence type="ECO:0000256" key="1">
    <source>
        <dbReference type="ARBA" id="ARBA00001947"/>
    </source>
</evidence>
<dbReference type="Pfam" id="PF05853">
    <property type="entry name" value="BKACE"/>
    <property type="match status" value="1"/>
</dbReference>
<dbReference type="EMBL" id="QOQD01000009">
    <property type="protein sequence ID" value="RCL73159.1"/>
    <property type="molecule type" value="Genomic_DNA"/>
</dbReference>
<organism evidence="5 6">
    <name type="scientific">PS1 clade bacterium</name>
    <dbReference type="NCBI Taxonomy" id="2175152"/>
    <lineage>
        <taxon>Bacteria</taxon>
        <taxon>Pseudomonadati</taxon>
        <taxon>Pseudomonadota</taxon>
        <taxon>Alphaproteobacteria</taxon>
        <taxon>PS1 clade</taxon>
    </lineage>
</organism>
<dbReference type="SUPFAM" id="SSF51391">
    <property type="entry name" value="Thiamin phosphate synthase"/>
    <property type="match status" value="1"/>
</dbReference>
<evidence type="ECO:0000313" key="5">
    <source>
        <dbReference type="EMBL" id="RCL73159.1"/>
    </source>
</evidence>
<dbReference type="AlphaFoldDB" id="A0A368DMU3"/>
<comment type="caution">
    <text evidence="5">The sequence shown here is derived from an EMBL/GenBank/DDBJ whole genome shotgun (WGS) entry which is preliminary data.</text>
</comment>
<dbReference type="Gene3D" id="3.20.20.70">
    <property type="entry name" value="Aldolase class I"/>
    <property type="match status" value="1"/>
</dbReference>